<organism evidence="7 8">
    <name type="scientific">Fistulifera solaris</name>
    <name type="common">Oleaginous diatom</name>
    <dbReference type="NCBI Taxonomy" id="1519565"/>
    <lineage>
        <taxon>Eukaryota</taxon>
        <taxon>Sar</taxon>
        <taxon>Stramenopiles</taxon>
        <taxon>Ochrophyta</taxon>
        <taxon>Bacillariophyta</taxon>
        <taxon>Bacillariophyceae</taxon>
        <taxon>Bacillariophycidae</taxon>
        <taxon>Naviculales</taxon>
        <taxon>Naviculaceae</taxon>
        <taxon>Fistulifera</taxon>
    </lineage>
</organism>
<dbReference type="InterPro" id="IPR000719">
    <property type="entry name" value="Prot_kinase_dom"/>
</dbReference>
<protein>
    <recommendedName>
        <fullName evidence="6">Protein kinase domain-containing protein</fullName>
    </recommendedName>
</protein>
<evidence type="ECO:0000256" key="3">
    <source>
        <dbReference type="ARBA" id="ARBA00022741"/>
    </source>
</evidence>
<dbReference type="AlphaFoldDB" id="A0A1Z5KEQ0"/>
<evidence type="ECO:0000259" key="6">
    <source>
        <dbReference type="PROSITE" id="PS50011"/>
    </source>
</evidence>
<keyword evidence="2" id="KW-0808">Transferase</keyword>
<dbReference type="GO" id="GO:0004674">
    <property type="term" value="F:protein serine/threonine kinase activity"/>
    <property type="evidence" value="ECO:0007669"/>
    <property type="project" value="UniProtKB-KW"/>
</dbReference>
<dbReference type="GO" id="GO:0005524">
    <property type="term" value="F:ATP binding"/>
    <property type="evidence" value="ECO:0007669"/>
    <property type="project" value="UniProtKB-KW"/>
</dbReference>
<dbReference type="InterPro" id="IPR011009">
    <property type="entry name" value="Kinase-like_dom_sf"/>
</dbReference>
<accession>A0A1Z5KEQ0</accession>
<gene>
    <name evidence="7" type="ORF">FisN_4Hh255</name>
</gene>
<sequence length="404" mass="46993">MVHFHKSLPHLHESNSRHVATPDYGGLNIHFLAEGNAPRAIDVHRQPNWPPHDTDENDIDTYYAFDDDIVRNPYSEYDDDSIRTSKHCRRVAWHRKLPINCNLIHELDFLSSIQDGTAKFAGEGAYRQVHLMQLDKDSMIAFKKYRWDAAYDFRDMEFMRMDAVVAEVMSAEPDIVDIYGFCALALVNEGILGGDLEEFATPVEIERGEFIEEDSENGPQPLNNLTAIQKLVYSLEMAEALSKLHAYPGGVIVHDDIHLGQFLLDDYGHLKLQDFNRAEIMLWNEEDGEYCRYRNNPGDGEFRAPEEYLDRPLNEKIDVWSLGINMYYVLTGSTVFSKAKTTEEYQERIMNGEKPPIDQRYRERSFAERTMVDIIERCWIHNPDERIDIFEVVHILRNAVKHYE</sequence>
<dbReference type="Gene3D" id="1.10.510.10">
    <property type="entry name" value="Transferase(Phosphotransferase) domain 1"/>
    <property type="match status" value="1"/>
</dbReference>
<feature type="domain" description="Protein kinase" evidence="6">
    <location>
        <begin position="115"/>
        <end position="397"/>
    </location>
</feature>
<evidence type="ECO:0000256" key="4">
    <source>
        <dbReference type="ARBA" id="ARBA00022777"/>
    </source>
</evidence>
<name>A0A1Z5KEQ0_FISSO</name>
<evidence type="ECO:0000256" key="2">
    <source>
        <dbReference type="ARBA" id="ARBA00022679"/>
    </source>
</evidence>
<comment type="caution">
    <text evidence="7">The sequence shown here is derived from an EMBL/GenBank/DDBJ whole genome shotgun (WGS) entry which is preliminary data.</text>
</comment>
<dbReference type="InParanoid" id="A0A1Z5KEQ0"/>
<dbReference type="PROSITE" id="PS50011">
    <property type="entry name" value="PROTEIN_KINASE_DOM"/>
    <property type="match status" value="1"/>
</dbReference>
<dbReference type="EMBL" id="BDSP01000213">
    <property type="protein sequence ID" value="GAX24697.1"/>
    <property type="molecule type" value="Genomic_DNA"/>
</dbReference>
<dbReference type="OrthoDB" id="41771at2759"/>
<keyword evidence="8" id="KW-1185">Reference proteome</keyword>
<proteinExistence type="predicted"/>
<keyword evidence="5" id="KW-0067">ATP-binding</keyword>
<dbReference type="PANTHER" id="PTHR24351">
    <property type="entry name" value="RIBOSOMAL PROTEIN S6 KINASE"/>
    <property type="match status" value="1"/>
</dbReference>
<dbReference type="SUPFAM" id="SSF56112">
    <property type="entry name" value="Protein kinase-like (PK-like)"/>
    <property type="match status" value="1"/>
</dbReference>
<keyword evidence="4" id="KW-0418">Kinase</keyword>
<reference evidence="7 8" key="1">
    <citation type="journal article" date="2015" name="Plant Cell">
        <title>Oil accumulation by the oleaginous diatom Fistulifera solaris as revealed by the genome and transcriptome.</title>
        <authorList>
            <person name="Tanaka T."/>
            <person name="Maeda Y."/>
            <person name="Veluchamy A."/>
            <person name="Tanaka M."/>
            <person name="Abida H."/>
            <person name="Marechal E."/>
            <person name="Bowler C."/>
            <person name="Muto M."/>
            <person name="Sunaga Y."/>
            <person name="Tanaka M."/>
            <person name="Yoshino T."/>
            <person name="Taniguchi T."/>
            <person name="Fukuda Y."/>
            <person name="Nemoto M."/>
            <person name="Matsumoto M."/>
            <person name="Wong P.S."/>
            <person name="Aburatani S."/>
            <person name="Fujibuchi W."/>
        </authorList>
    </citation>
    <scope>NUCLEOTIDE SEQUENCE [LARGE SCALE GENOMIC DNA]</scope>
    <source>
        <strain evidence="7 8">JPCC DA0580</strain>
    </source>
</reference>
<dbReference type="Proteomes" id="UP000198406">
    <property type="component" value="Unassembled WGS sequence"/>
</dbReference>
<dbReference type="Pfam" id="PF00069">
    <property type="entry name" value="Pkinase"/>
    <property type="match status" value="1"/>
</dbReference>
<evidence type="ECO:0000256" key="1">
    <source>
        <dbReference type="ARBA" id="ARBA00022527"/>
    </source>
</evidence>
<evidence type="ECO:0000313" key="7">
    <source>
        <dbReference type="EMBL" id="GAX24697.1"/>
    </source>
</evidence>
<evidence type="ECO:0000256" key="5">
    <source>
        <dbReference type="ARBA" id="ARBA00022840"/>
    </source>
</evidence>
<evidence type="ECO:0000313" key="8">
    <source>
        <dbReference type="Proteomes" id="UP000198406"/>
    </source>
</evidence>
<keyword evidence="1" id="KW-0723">Serine/threonine-protein kinase</keyword>
<keyword evidence="3" id="KW-0547">Nucleotide-binding</keyword>
<dbReference type="SMART" id="SM00220">
    <property type="entry name" value="S_TKc"/>
    <property type="match status" value="1"/>
</dbReference>